<evidence type="ECO:0000256" key="12">
    <source>
        <dbReference type="ARBA" id="ARBA00023303"/>
    </source>
</evidence>
<evidence type="ECO:0000256" key="7">
    <source>
        <dbReference type="ARBA" id="ARBA00023053"/>
    </source>
</evidence>
<dbReference type="GO" id="GO:0005272">
    <property type="term" value="F:sodium channel activity"/>
    <property type="evidence" value="ECO:0007669"/>
    <property type="project" value="UniProtKB-KW"/>
</dbReference>
<keyword evidence="5 13" id="KW-0812">Transmembrane</keyword>
<dbReference type="Gene3D" id="2.60.470.10">
    <property type="entry name" value="Acid-sensing ion channels like domains"/>
    <property type="match status" value="1"/>
</dbReference>
<comment type="similarity">
    <text evidence="2 13">Belongs to the amiloride-sensitive sodium channel (TC 1.A.6) family.</text>
</comment>
<dbReference type="GO" id="GO:0016020">
    <property type="term" value="C:membrane"/>
    <property type="evidence" value="ECO:0007669"/>
    <property type="project" value="UniProtKB-SubCell"/>
</dbReference>
<dbReference type="EMBL" id="KZ357436">
    <property type="protein sequence ID" value="PIO59589.1"/>
    <property type="molecule type" value="Genomic_DNA"/>
</dbReference>
<evidence type="ECO:0000256" key="8">
    <source>
        <dbReference type="ARBA" id="ARBA00023065"/>
    </source>
</evidence>
<dbReference type="AlphaFoldDB" id="A0A2G9TNL5"/>
<keyword evidence="6" id="KW-1133">Transmembrane helix</keyword>
<keyword evidence="11 13" id="KW-0739">Sodium transport</keyword>
<evidence type="ECO:0000256" key="9">
    <source>
        <dbReference type="ARBA" id="ARBA00023136"/>
    </source>
</evidence>
<evidence type="ECO:0000256" key="4">
    <source>
        <dbReference type="ARBA" id="ARBA00022461"/>
    </source>
</evidence>
<protein>
    <submittedName>
        <fullName evidence="14">Uncharacterized protein</fullName>
    </submittedName>
</protein>
<keyword evidence="15" id="KW-1185">Reference proteome</keyword>
<evidence type="ECO:0000256" key="2">
    <source>
        <dbReference type="ARBA" id="ARBA00007193"/>
    </source>
</evidence>
<reference evidence="14 15" key="1">
    <citation type="submission" date="2015-09" db="EMBL/GenBank/DDBJ databases">
        <title>Draft genome of the parasitic nematode Teladorsagia circumcincta isolate WARC Sus (inbred).</title>
        <authorList>
            <person name="Mitreva M."/>
        </authorList>
    </citation>
    <scope>NUCLEOTIDE SEQUENCE [LARGE SCALE GENOMIC DNA]</scope>
    <source>
        <strain evidence="14 15">S</strain>
    </source>
</reference>
<evidence type="ECO:0000256" key="10">
    <source>
        <dbReference type="ARBA" id="ARBA00023180"/>
    </source>
</evidence>
<feature type="non-terminal residue" evidence="14">
    <location>
        <position position="1"/>
    </location>
</feature>
<dbReference type="Pfam" id="PF00858">
    <property type="entry name" value="ASC"/>
    <property type="match status" value="1"/>
</dbReference>
<keyword evidence="9" id="KW-0472">Membrane</keyword>
<evidence type="ECO:0000256" key="3">
    <source>
        <dbReference type="ARBA" id="ARBA00022448"/>
    </source>
</evidence>
<keyword evidence="3 13" id="KW-0813">Transport</keyword>
<keyword evidence="7" id="KW-0915">Sodium</keyword>
<proteinExistence type="inferred from homology"/>
<keyword evidence="8 13" id="KW-0406">Ion transport</keyword>
<evidence type="ECO:0000313" key="15">
    <source>
        <dbReference type="Proteomes" id="UP000230423"/>
    </source>
</evidence>
<keyword evidence="4 13" id="KW-0894">Sodium channel</keyword>
<organism evidence="14 15">
    <name type="scientific">Teladorsagia circumcincta</name>
    <name type="common">Brown stomach worm</name>
    <name type="synonym">Ostertagia circumcincta</name>
    <dbReference type="NCBI Taxonomy" id="45464"/>
    <lineage>
        <taxon>Eukaryota</taxon>
        <taxon>Metazoa</taxon>
        <taxon>Ecdysozoa</taxon>
        <taxon>Nematoda</taxon>
        <taxon>Chromadorea</taxon>
        <taxon>Rhabditida</taxon>
        <taxon>Rhabditina</taxon>
        <taxon>Rhabditomorpha</taxon>
        <taxon>Strongyloidea</taxon>
        <taxon>Trichostrongylidae</taxon>
        <taxon>Teladorsagia</taxon>
    </lineage>
</organism>
<evidence type="ECO:0000256" key="5">
    <source>
        <dbReference type="ARBA" id="ARBA00022692"/>
    </source>
</evidence>
<sequence length="134" mass="14612">SLKNQSLLDSMQMFDEADVLAIHKAAHQKVDDLFLSCEIGKGGSCMDDIRPVFTPQGLCFTVSPNITVRRPGPEMTLSLLLNLEVYEIIPGTVADAGVILSIHDSSDTLSIQYSTGIHLEAGKMVTIPINEVRR</sequence>
<dbReference type="InterPro" id="IPR001873">
    <property type="entry name" value="ENaC"/>
</dbReference>
<evidence type="ECO:0000256" key="13">
    <source>
        <dbReference type="RuleBase" id="RU000679"/>
    </source>
</evidence>
<feature type="non-terminal residue" evidence="14">
    <location>
        <position position="134"/>
    </location>
</feature>
<comment type="subcellular location">
    <subcellularLocation>
        <location evidence="1">Membrane</location>
        <topology evidence="1">Multi-pass membrane protein</topology>
    </subcellularLocation>
</comment>
<gene>
    <name evidence="14" type="ORF">TELCIR_18946</name>
</gene>
<evidence type="ECO:0000256" key="11">
    <source>
        <dbReference type="ARBA" id="ARBA00023201"/>
    </source>
</evidence>
<dbReference type="Proteomes" id="UP000230423">
    <property type="component" value="Unassembled WGS sequence"/>
</dbReference>
<evidence type="ECO:0000256" key="1">
    <source>
        <dbReference type="ARBA" id="ARBA00004141"/>
    </source>
</evidence>
<accession>A0A2G9TNL5</accession>
<dbReference type="OrthoDB" id="5874059at2759"/>
<name>A0A2G9TNL5_TELCI</name>
<evidence type="ECO:0000256" key="6">
    <source>
        <dbReference type="ARBA" id="ARBA00022989"/>
    </source>
</evidence>
<keyword evidence="12 13" id="KW-0407">Ion channel</keyword>
<keyword evidence="10" id="KW-0325">Glycoprotein</keyword>
<evidence type="ECO:0000313" key="14">
    <source>
        <dbReference type="EMBL" id="PIO59589.1"/>
    </source>
</evidence>